<dbReference type="STRING" id="1454201.NMS_1968"/>
<dbReference type="AlphaFoldDB" id="W8VXI3"/>
<dbReference type="EMBL" id="AP014548">
    <property type="protein sequence ID" value="BAO55977.1"/>
    <property type="molecule type" value="Genomic_DNA"/>
</dbReference>
<reference evidence="1 2" key="1">
    <citation type="journal article" date="2014" name="Proc. Natl. Acad. Sci. U.S.A.">
        <title>Functional characterization of flavobacteria rhodopsins reveals a unique class of light-driven chloride pump in bacteria.</title>
        <authorList>
            <person name="Yoshizawa S."/>
            <person name="Kumagai Y."/>
            <person name="Kim H."/>
            <person name="Ogura Y."/>
            <person name="Hayashi T."/>
            <person name="Iwasaki W."/>
            <person name="DeLong E.F."/>
            <person name="Kogure K."/>
        </authorList>
    </citation>
    <scope>NUCLEOTIDE SEQUENCE [LARGE SCALE GENOMIC DNA]</scope>
    <source>
        <strain evidence="1 2">S1-08</strain>
    </source>
</reference>
<name>W8VXI3_9FLAO</name>
<dbReference type="OrthoDB" id="9770030at2"/>
<dbReference type="Proteomes" id="UP000031760">
    <property type="component" value="Chromosome"/>
</dbReference>
<dbReference type="HOGENOM" id="CLU_171043_0_0_10"/>
<sequence>MTSVTDHWSKRELEVYILLLCALADSNAAQAELDLIHSKTDGPTFYKMAQEISGDSEKKSLKKIRKNIVYHDYSIQEIGNLRREMDEVFRADQVYVTKERLMNEVLQNIIY</sequence>
<proteinExistence type="predicted"/>
<gene>
    <name evidence="1" type="ORF">NMS_1968</name>
</gene>
<evidence type="ECO:0000313" key="1">
    <source>
        <dbReference type="EMBL" id="BAO55977.1"/>
    </source>
</evidence>
<dbReference type="KEGG" id="nmf:NMS_1968"/>
<organism evidence="1 2">
    <name type="scientific">Nonlabens marinus S1-08</name>
    <dbReference type="NCBI Taxonomy" id="1454201"/>
    <lineage>
        <taxon>Bacteria</taxon>
        <taxon>Pseudomonadati</taxon>
        <taxon>Bacteroidota</taxon>
        <taxon>Flavobacteriia</taxon>
        <taxon>Flavobacteriales</taxon>
        <taxon>Flavobacteriaceae</taxon>
        <taxon>Nonlabens</taxon>
    </lineage>
</organism>
<protein>
    <submittedName>
        <fullName evidence="1">Uncharacterized protein</fullName>
    </submittedName>
</protein>
<keyword evidence="2" id="KW-1185">Reference proteome</keyword>
<dbReference type="RefSeq" id="WP_041496485.1">
    <property type="nucleotide sequence ID" value="NZ_AP014548.1"/>
</dbReference>
<accession>W8VXI3</accession>
<evidence type="ECO:0000313" key="2">
    <source>
        <dbReference type="Proteomes" id="UP000031760"/>
    </source>
</evidence>